<accession>H0JLF3</accession>
<proteinExistence type="predicted"/>
<comment type="caution">
    <text evidence="1">The sequence shown here is derived from an EMBL/GenBank/DDBJ whole genome shotgun (WGS) entry which is preliminary data.</text>
</comment>
<evidence type="ECO:0000313" key="2">
    <source>
        <dbReference type="Proteomes" id="UP000005064"/>
    </source>
</evidence>
<reference evidence="1 2" key="1">
    <citation type="submission" date="2011-12" db="EMBL/GenBank/DDBJ databases">
        <authorList>
            <person name="Kriszt B."/>
            <person name="Tancsics A."/>
            <person name="Cserhati M."/>
            <person name="Toth A."/>
            <person name="Nagy I."/>
            <person name="Horvath B."/>
            <person name="Tamura T."/>
            <person name="Kukolya J."/>
            <person name="Szoboszlay S."/>
        </authorList>
    </citation>
    <scope>NUCLEOTIDE SEQUENCE [LARGE SCALE GENOMIC DNA]</scope>
    <source>
        <strain evidence="1 2">AK37</strain>
    </source>
</reference>
<dbReference type="PATRIC" id="fig|1114960.4.peg.399"/>
<dbReference type="EMBL" id="AHBW01000027">
    <property type="protein sequence ID" value="EHK85882.1"/>
    <property type="molecule type" value="Genomic_DNA"/>
</dbReference>
<name>H0JLF3_9NOCA</name>
<dbReference type="Proteomes" id="UP000005064">
    <property type="component" value="Unassembled WGS sequence"/>
</dbReference>
<evidence type="ECO:0000313" key="1">
    <source>
        <dbReference type="EMBL" id="EHK85882.1"/>
    </source>
</evidence>
<dbReference type="AlphaFoldDB" id="H0JLF3"/>
<sequence length="253" mass="28489">MSPAPWMPLMECPLYYYCMPKTPERWLLTWESAEHAVEIDDAGLGRRITWTIDGEEIATKKTSDDKVVLDGHERGAIAVRLPTFIGPARRVTWWDGDTELGAAAAALTGIGGVDLDPEPGSKAAVREEWIRAHPRKYAAQRTAVAVAGVAVPLIALWLLAQIPIPEIDWPDWDINIPWPDIPWPDIPWPTISLPEFSLFDFTVPEWVKAVADKAKYVWPVVLAAVLANREVARRRRQDERKRQTDDPPTDSED</sequence>
<organism evidence="1 2">
    <name type="scientific">Rhodococcus pyridinivorans AK37</name>
    <dbReference type="NCBI Taxonomy" id="1114960"/>
    <lineage>
        <taxon>Bacteria</taxon>
        <taxon>Bacillati</taxon>
        <taxon>Actinomycetota</taxon>
        <taxon>Actinomycetes</taxon>
        <taxon>Mycobacteriales</taxon>
        <taxon>Nocardiaceae</taxon>
        <taxon>Rhodococcus</taxon>
    </lineage>
</organism>
<gene>
    <name evidence="1" type="ORF">AK37_02068</name>
</gene>
<protein>
    <submittedName>
        <fullName evidence="1">Uncharacterized protein</fullName>
    </submittedName>
</protein>